<protein>
    <submittedName>
        <fullName evidence="1">Uncharacterized protein</fullName>
    </submittedName>
</protein>
<accession>A0A8S5SMG1</accession>
<organism evidence="1">
    <name type="scientific">Podoviridae sp. ctf5T2</name>
    <dbReference type="NCBI Taxonomy" id="2827743"/>
    <lineage>
        <taxon>Viruses</taxon>
        <taxon>Duplodnaviria</taxon>
        <taxon>Heunggongvirae</taxon>
        <taxon>Uroviricota</taxon>
        <taxon>Caudoviricetes</taxon>
    </lineage>
</organism>
<proteinExistence type="predicted"/>
<evidence type="ECO:0000313" key="1">
    <source>
        <dbReference type="EMBL" id="DAF51855.1"/>
    </source>
</evidence>
<sequence length="79" mass="9579">MLVQNHNDLTIANKIYSQNSTMFGYAGRNDEYGQYWRKLIKAKWSMRNQSRWNKKVILSWVKLARTADYHAKNEKRWKV</sequence>
<dbReference type="EMBL" id="BK032623">
    <property type="protein sequence ID" value="DAF51855.1"/>
    <property type="molecule type" value="Genomic_DNA"/>
</dbReference>
<reference evidence="1" key="1">
    <citation type="journal article" date="2021" name="Proc. Natl. Acad. Sci. U.S.A.">
        <title>A Catalog of Tens of Thousands of Viruses from Human Metagenomes Reveals Hidden Associations with Chronic Diseases.</title>
        <authorList>
            <person name="Tisza M.J."/>
            <person name="Buck C.B."/>
        </authorList>
    </citation>
    <scope>NUCLEOTIDE SEQUENCE</scope>
    <source>
        <strain evidence="1">Ctf5T2</strain>
    </source>
</reference>
<name>A0A8S5SMG1_9CAUD</name>